<feature type="non-terminal residue" evidence="1">
    <location>
        <position position="1"/>
    </location>
</feature>
<dbReference type="EMBL" id="KQ976401">
    <property type="protein sequence ID" value="KYM92403.1"/>
    <property type="molecule type" value="Genomic_DNA"/>
</dbReference>
<gene>
    <name evidence="1" type="ORF">ALC53_00858</name>
</gene>
<reference evidence="1 2" key="1">
    <citation type="submission" date="2015-09" db="EMBL/GenBank/DDBJ databases">
        <title>Atta colombica WGS genome.</title>
        <authorList>
            <person name="Nygaard S."/>
            <person name="Hu H."/>
            <person name="Boomsma J."/>
            <person name="Zhang G."/>
        </authorList>
    </citation>
    <scope>NUCLEOTIDE SEQUENCE [LARGE SCALE GENOMIC DNA]</scope>
    <source>
        <strain evidence="1">Treedump-2</strain>
        <tissue evidence="1">Whole body</tissue>
    </source>
</reference>
<accession>A0A195BWQ5</accession>
<evidence type="ECO:0000313" key="1">
    <source>
        <dbReference type="EMBL" id="KYM92403.1"/>
    </source>
</evidence>
<organism evidence="1 2">
    <name type="scientific">Atta colombica</name>
    <dbReference type="NCBI Taxonomy" id="520822"/>
    <lineage>
        <taxon>Eukaryota</taxon>
        <taxon>Metazoa</taxon>
        <taxon>Ecdysozoa</taxon>
        <taxon>Arthropoda</taxon>
        <taxon>Hexapoda</taxon>
        <taxon>Insecta</taxon>
        <taxon>Pterygota</taxon>
        <taxon>Neoptera</taxon>
        <taxon>Endopterygota</taxon>
        <taxon>Hymenoptera</taxon>
        <taxon>Apocrita</taxon>
        <taxon>Aculeata</taxon>
        <taxon>Formicoidea</taxon>
        <taxon>Formicidae</taxon>
        <taxon>Myrmicinae</taxon>
        <taxon>Atta</taxon>
    </lineage>
</organism>
<proteinExistence type="predicted"/>
<protein>
    <submittedName>
        <fullName evidence="1">Uncharacterized protein</fullName>
    </submittedName>
</protein>
<name>A0A195BWQ5_9HYME</name>
<evidence type="ECO:0000313" key="2">
    <source>
        <dbReference type="Proteomes" id="UP000078540"/>
    </source>
</evidence>
<sequence>IRYTAPTFAYLFNACLKDPFVEKMLRMRTADGLHGAGRISLWDYESSEKLQKMREIALRRPKMRTDHPRVKENKLWCRQEDVKSCVFVNYLENGRKD</sequence>
<keyword evidence="2" id="KW-1185">Reference proteome</keyword>
<dbReference type="AlphaFoldDB" id="A0A195BWQ5"/>
<dbReference type="Proteomes" id="UP000078540">
    <property type="component" value="Unassembled WGS sequence"/>
</dbReference>